<dbReference type="PANTHER" id="PTHR33392:SF3">
    <property type="entry name" value="POLYISOPRENYL-TEICHOIC ACID--PEPTIDOGLYCAN TEICHOIC ACID TRANSFERASE TAGT"/>
    <property type="match status" value="1"/>
</dbReference>
<dbReference type="InterPro" id="IPR004474">
    <property type="entry name" value="LytR_CpsA_psr"/>
</dbReference>
<dbReference type="GO" id="GO:0071555">
    <property type="term" value="P:cell wall organization"/>
    <property type="evidence" value="ECO:0007669"/>
    <property type="project" value="UniProtKB-KW"/>
</dbReference>
<proteinExistence type="inferred from homology"/>
<feature type="domain" description="Cell envelope-related transcriptional attenuator" evidence="3">
    <location>
        <begin position="95"/>
        <end position="242"/>
    </location>
</feature>
<dbReference type="Gene3D" id="3.30.420.590">
    <property type="match status" value="1"/>
</dbReference>
<evidence type="ECO:0000259" key="3">
    <source>
        <dbReference type="Pfam" id="PF03816"/>
    </source>
</evidence>
<dbReference type="Gene3D" id="3.40.630.190">
    <property type="entry name" value="LCP protein"/>
    <property type="match status" value="1"/>
</dbReference>
<dbReference type="AlphaFoldDB" id="A0A9X1XEM8"/>
<protein>
    <submittedName>
        <fullName evidence="4">LCP family protein</fullName>
    </submittedName>
</protein>
<feature type="compositionally biased region" description="Low complexity" evidence="2">
    <location>
        <begin position="323"/>
        <end position="349"/>
    </location>
</feature>
<evidence type="ECO:0000256" key="1">
    <source>
        <dbReference type="ARBA" id="ARBA00006068"/>
    </source>
</evidence>
<name>A0A9X1XEM8_9BACL</name>
<accession>A0A9X1XEM8</accession>
<evidence type="ECO:0000313" key="4">
    <source>
        <dbReference type="EMBL" id="MCK6258706.1"/>
    </source>
</evidence>
<gene>
    <name evidence="4" type="ORF">LCY76_19240</name>
</gene>
<dbReference type="RefSeq" id="WP_248253953.1">
    <property type="nucleotide sequence ID" value="NZ_JAIWJX010000002.1"/>
</dbReference>
<dbReference type="NCBIfam" id="TIGR00350">
    <property type="entry name" value="lytR_cpsA_psr"/>
    <property type="match status" value="1"/>
</dbReference>
<organism evidence="4 5">
    <name type="scientific">Fictibacillus marinisediminis</name>
    <dbReference type="NCBI Taxonomy" id="2878389"/>
    <lineage>
        <taxon>Bacteria</taxon>
        <taxon>Bacillati</taxon>
        <taxon>Bacillota</taxon>
        <taxon>Bacilli</taxon>
        <taxon>Bacillales</taxon>
        <taxon>Fictibacillaceae</taxon>
        <taxon>Fictibacillus</taxon>
    </lineage>
</organism>
<dbReference type="EMBL" id="JAIWJX010000002">
    <property type="protein sequence ID" value="MCK6258706.1"/>
    <property type="molecule type" value="Genomic_DNA"/>
</dbReference>
<dbReference type="PANTHER" id="PTHR33392">
    <property type="entry name" value="POLYISOPRENYL-TEICHOIC ACID--PEPTIDOGLYCAN TEICHOIC ACID TRANSFERASE TAGU"/>
    <property type="match status" value="1"/>
</dbReference>
<dbReference type="Proteomes" id="UP001139011">
    <property type="component" value="Unassembled WGS sequence"/>
</dbReference>
<evidence type="ECO:0000313" key="5">
    <source>
        <dbReference type="Proteomes" id="UP001139011"/>
    </source>
</evidence>
<reference evidence="4" key="1">
    <citation type="submission" date="2021-09" db="EMBL/GenBank/DDBJ databases">
        <title>Genome analysis of Fictibacillus sp. KIGAM418 isolated from marine sediment.</title>
        <authorList>
            <person name="Seo M.-J."/>
            <person name="Cho E.-S."/>
            <person name="Hwang C.Y."/>
        </authorList>
    </citation>
    <scope>NUCLEOTIDE SEQUENCE</scope>
    <source>
        <strain evidence="4">KIGAM418</strain>
    </source>
</reference>
<sequence length="355" mass="39326">MDRQQMRKKKKKKRRIKFIVFPLILILLGTVGFGSYLTYKLANASSKAQETLSRGGKSELRLNEVDPGKDNFSVLIAGIDDSKHRKGEKGFAGNRTDALILATFNRDKKSVKMVSIPRDSYVTIPGRINKDKITHAHAFGGMDLTVDTVEHLFNIPVDYYVRVNFDAFLQIVDTLGGVDVDVQKKIVEQDSKDRPRAITIEPGQQRLNAEEALAYARTRHADSDIMRGDRQKQIVEGIIKESTQIKSIPKYGKLIENVGDNMSTNFTFGNMLALLKYAKSVGDVESLKLEGTDARINNIYYYSLNELSVQNVSAQLKEHLAYDGSGTQDSGTGTGTDSSSTDSTTDSTSEANNGN</sequence>
<feature type="region of interest" description="Disordered" evidence="2">
    <location>
        <begin position="323"/>
        <end position="355"/>
    </location>
</feature>
<keyword evidence="5" id="KW-1185">Reference proteome</keyword>
<comment type="caution">
    <text evidence="4">The sequence shown here is derived from an EMBL/GenBank/DDBJ whole genome shotgun (WGS) entry which is preliminary data.</text>
</comment>
<dbReference type="Pfam" id="PF03816">
    <property type="entry name" value="LytR_cpsA_psr"/>
    <property type="match status" value="1"/>
</dbReference>
<dbReference type="InterPro" id="IPR050922">
    <property type="entry name" value="LytR/CpsA/Psr_CW_biosynth"/>
</dbReference>
<evidence type="ECO:0000256" key="2">
    <source>
        <dbReference type="SAM" id="MobiDB-lite"/>
    </source>
</evidence>
<comment type="similarity">
    <text evidence="1">Belongs to the LytR/CpsA/Psr (LCP) family.</text>
</comment>